<dbReference type="SUPFAM" id="SSF52540">
    <property type="entry name" value="P-loop containing nucleoside triphosphate hydrolases"/>
    <property type="match status" value="1"/>
</dbReference>
<dbReference type="SMART" id="SM00382">
    <property type="entry name" value="AAA"/>
    <property type="match status" value="1"/>
</dbReference>
<dbReference type="EMBL" id="CP042582">
    <property type="protein sequence ID" value="QEX20204.1"/>
    <property type="molecule type" value="Genomic_DNA"/>
</dbReference>
<dbReference type="CDD" id="cd03219">
    <property type="entry name" value="ABC_Mj1267_LivG_branched"/>
    <property type="match status" value="1"/>
</dbReference>
<keyword evidence="2" id="KW-0547">Nucleotide-binding</keyword>
<evidence type="ECO:0000313" key="6">
    <source>
        <dbReference type="Proteomes" id="UP000325797"/>
    </source>
</evidence>
<dbReference type="Proteomes" id="UP000325797">
    <property type="component" value="Chromosome"/>
</dbReference>
<accession>A0A5J6MRZ6</accession>
<dbReference type="GO" id="GO:0016887">
    <property type="term" value="F:ATP hydrolysis activity"/>
    <property type="evidence" value="ECO:0007669"/>
    <property type="project" value="InterPro"/>
</dbReference>
<dbReference type="InterPro" id="IPR051120">
    <property type="entry name" value="ABC_AA/LPS_Transport"/>
</dbReference>
<evidence type="ECO:0000256" key="3">
    <source>
        <dbReference type="ARBA" id="ARBA00022840"/>
    </source>
</evidence>
<evidence type="ECO:0000256" key="2">
    <source>
        <dbReference type="ARBA" id="ARBA00022741"/>
    </source>
</evidence>
<gene>
    <name evidence="5" type="ORF">FRZ61_01190</name>
</gene>
<name>A0A5J6MRZ6_9PROT</name>
<evidence type="ECO:0000256" key="1">
    <source>
        <dbReference type="ARBA" id="ARBA00022448"/>
    </source>
</evidence>
<dbReference type="Pfam" id="PF00005">
    <property type="entry name" value="ABC_tran"/>
    <property type="match status" value="1"/>
</dbReference>
<keyword evidence="6" id="KW-1185">Reference proteome</keyword>
<dbReference type="PANTHER" id="PTHR45772">
    <property type="entry name" value="CONSERVED COMPONENT OF ABC TRANSPORTER FOR NATURAL AMINO ACIDS-RELATED"/>
    <property type="match status" value="1"/>
</dbReference>
<dbReference type="InterPro" id="IPR017871">
    <property type="entry name" value="ABC_transporter-like_CS"/>
</dbReference>
<dbReference type="GO" id="GO:0005524">
    <property type="term" value="F:ATP binding"/>
    <property type="evidence" value="ECO:0007669"/>
    <property type="project" value="UniProtKB-KW"/>
</dbReference>
<dbReference type="KEGG" id="hadh:FRZ61_01190"/>
<dbReference type="PROSITE" id="PS50893">
    <property type="entry name" value="ABC_TRANSPORTER_2"/>
    <property type="match status" value="1"/>
</dbReference>
<dbReference type="AlphaFoldDB" id="A0A5J6MRZ6"/>
<feature type="domain" description="ABC transporter" evidence="4">
    <location>
        <begin position="1"/>
        <end position="234"/>
    </location>
</feature>
<evidence type="ECO:0000313" key="5">
    <source>
        <dbReference type="EMBL" id="QEX20204.1"/>
    </source>
</evidence>
<evidence type="ECO:0000259" key="4">
    <source>
        <dbReference type="PROSITE" id="PS50893"/>
    </source>
</evidence>
<dbReference type="PROSITE" id="PS00211">
    <property type="entry name" value="ABC_TRANSPORTER_1"/>
    <property type="match status" value="1"/>
</dbReference>
<dbReference type="InterPro" id="IPR003593">
    <property type="entry name" value="AAA+_ATPase"/>
</dbReference>
<organism evidence="5 6">
    <name type="scientific">Hypericibacter adhaerens</name>
    <dbReference type="NCBI Taxonomy" id="2602016"/>
    <lineage>
        <taxon>Bacteria</taxon>
        <taxon>Pseudomonadati</taxon>
        <taxon>Pseudomonadota</taxon>
        <taxon>Alphaproteobacteria</taxon>
        <taxon>Rhodospirillales</taxon>
        <taxon>Dongiaceae</taxon>
        <taxon>Hypericibacter</taxon>
    </lineage>
</organism>
<dbReference type="GO" id="GO:0005886">
    <property type="term" value="C:plasma membrane"/>
    <property type="evidence" value="ECO:0007669"/>
    <property type="project" value="TreeGrafter"/>
</dbReference>
<reference evidence="5 6" key="1">
    <citation type="submission" date="2019-08" db="EMBL/GenBank/DDBJ databases">
        <title>Hyperibacter terrae gen. nov., sp. nov. and Hyperibacter viscosus sp. nov., two new members in the family Rhodospirillaceae isolated from the rhizosphere of Hypericum perforatum.</title>
        <authorList>
            <person name="Noviana Z."/>
        </authorList>
    </citation>
    <scope>NUCLEOTIDE SEQUENCE [LARGE SCALE GENOMIC DNA]</scope>
    <source>
        <strain evidence="5 6">R5959</strain>
    </source>
</reference>
<dbReference type="InterPro" id="IPR003439">
    <property type="entry name" value="ABC_transporter-like_ATP-bd"/>
</dbReference>
<dbReference type="Gene3D" id="3.40.50.300">
    <property type="entry name" value="P-loop containing nucleotide triphosphate hydrolases"/>
    <property type="match status" value="1"/>
</dbReference>
<dbReference type="PANTHER" id="PTHR45772:SF9">
    <property type="entry name" value="CONSERVED COMPONENT OF ABC TRANSPORTER FOR NATURAL AMINO ACIDS"/>
    <property type="match status" value="1"/>
</dbReference>
<keyword evidence="1" id="KW-0813">Transport</keyword>
<dbReference type="InterPro" id="IPR027417">
    <property type="entry name" value="P-loop_NTPase"/>
</dbReference>
<proteinExistence type="predicted"/>
<keyword evidence="3 5" id="KW-0067">ATP-binding</keyword>
<sequence length="239" mass="26455">MRDCSFELEPATITALIGPNGAGKTTVFNLISGFIAPSSGSIVFRGQRIDGLAPHRIFDRGLIRTFQIPRQFQSMSVIENLMIVPSNPGGENFWSAWLFPKRIAAKEEATFRRAEELLDFVKLSHLRDQPASDLSGGQKKLLELARTLLADPQMVMLDEPGAGINPALMHELMGHVESLRRERGITFLLVEHNMELVTESCDRAIVMNEGMVLVDGRPADVVSRPEVLDAYLGSKRVAD</sequence>
<protein>
    <submittedName>
        <fullName evidence="5">ABC transporter ATP-binding protein</fullName>
    </submittedName>
</protein>